<gene>
    <name evidence="1" type="ORF">ANN_17855</name>
</gene>
<keyword evidence="2" id="KW-1185">Reference proteome</keyword>
<accession>A0ABQ8SU46</accession>
<evidence type="ECO:0000313" key="2">
    <source>
        <dbReference type="Proteomes" id="UP001148838"/>
    </source>
</evidence>
<comment type="caution">
    <text evidence="1">The sequence shown here is derived from an EMBL/GenBank/DDBJ whole genome shotgun (WGS) entry which is preliminary data.</text>
</comment>
<evidence type="ECO:0000313" key="1">
    <source>
        <dbReference type="EMBL" id="KAJ4437710.1"/>
    </source>
</evidence>
<reference evidence="1 2" key="1">
    <citation type="journal article" date="2022" name="Allergy">
        <title>Genome assembly and annotation of Periplaneta americana reveal a comprehensive cockroach allergen profile.</title>
        <authorList>
            <person name="Wang L."/>
            <person name="Xiong Q."/>
            <person name="Saelim N."/>
            <person name="Wang L."/>
            <person name="Nong W."/>
            <person name="Wan A.T."/>
            <person name="Shi M."/>
            <person name="Liu X."/>
            <person name="Cao Q."/>
            <person name="Hui J.H.L."/>
            <person name="Sookrung N."/>
            <person name="Leung T.F."/>
            <person name="Tungtrongchitr A."/>
            <person name="Tsui S.K.W."/>
        </authorList>
    </citation>
    <scope>NUCLEOTIDE SEQUENCE [LARGE SCALE GENOMIC DNA]</scope>
    <source>
        <strain evidence="1">PWHHKU_190912</strain>
    </source>
</reference>
<organism evidence="1 2">
    <name type="scientific">Periplaneta americana</name>
    <name type="common">American cockroach</name>
    <name type="synonym">Blatta americana</name>
    <dbReference type="NCBI Taxonomy" id="6978"/>
    <lineage>
        <taxon>Eukaryota</taxon>
        <taxon>Metazoa</taxon>
        <taxon>Ecdysozoa</taxon>
        <taxon>Arthropoda</taxon>
        <taxon>Hexapoda</taxon>
        <taxon>Insecta</taxon>
        <taxon>Pterygota</taxon>
        <taxon>Neoptera</taxon>
        <taxon>Polyneoptera</taxon>
        <taxon>Dictyoptera</taxon>
        <taxon>Blattodea</taxon>
        <taxon>Blattoidea</taxon>
        <taxon>Blattidae</taxon>
        <taxon>Blattinae</taxon>
        <taxon>Periplaneta</taxon>
    </lineage>
</organism>
<protein>
    <submittedName>
        <fullName evidence="1">Uncharacterized protein</fullName>
    </submittedName>
</protein>
<sequence>MSPGSNTESYQAFAHIGLRENPETTSTRRRLLKITRRWPWKSEAAKECVTTHLPKKLDLKMDVPRDESHPVKRMIRGVGSETTSTYSQALNGFLSKGRSSIANPAFANLPHYEERANITDNRVSVCVSFIIAGDDIRLRTGDDTSDNMVLGAEGKVEGVGKVENRCYALTTIERSTIQYNIQSLW</sequence>
<proteinExistence type="predicted"/>
<name>A0ABQ8SU46_PERAM</name>
<dbReference type="Proteomes" id="UP001148838">
    <property type="component" value="Unassembled WGS sequence"/>
</dbReference>
<dbReference type="EMBL" id="JAJSOF020000021">
    <property type="protein sequence ID" value="KAJ4437710.1"/>
    <property type="molecule type" value="Genomic_DNA"/>
</dbReference>